<evidence type="ECO:0000313" key="10">
    <source>
        <dbReference type="Proteomes" id="UP000322530"/>
    </source>
</evidence>
<keyword evidence="2" id="KW-1003">Cell membrane</keyword>
<feature type="domain" description="ABC3 transporter permease C-terminal" evidence="8">
    <location>
        <begin position="45"/>
        <end position="161"/>
    </location>
</feature>
<evidence type="ECO:0000256" key="2">
    <source>
        <dbReference type="ARBA" id="ARBA00022475"/>
    </source>
</evidence>
<evidence type="ECO:0000256" key="7">
    <source>
        <dbReference type="SAM" id="Phobius"/>
    </source>
</evidence>
<keyword evidence="3 7" id="KW-0812">Transmembrane</keyword>
<dbReference type="EMBL" id="BIXY01000040">
    <property type="protein sequence ID" value="GCF09318.1"/>
    <property type="molecule type" value="Genomic_DNA"/>
</dbReference>
<keyword evidence="4 7" id="KW-1133">Transmembrane helix</keyword>
<keyword evidence="10" id="KW-1185">Reference proteome</keyword>
<proteinExistence type="inferred from homology"/>
<dbReference type="GO" id="GO:0005886">
    <property type="term" value="C:plasma membrane"/>
    <property type="evidence" value="ECO:0007669"/>
    <property type="project" value="UniProtKB-SubCell"/>
</dbReference>
<evidence type="ECO:0000256" key="3">
    <source>
        <dbReference type="ARBA" id="ARBA00022692"/>
    </source>
</evidence>
<dbReference type="PANTHER" id="PTHR30572:SF4">
    <property type="entry name" value="ABC TRANSPORTER PERMEASE YTRF"/>
    <property type="match status" value="1"/>
</dbReference>
<dbReference type="Pfam" id="PF02687">
    <property type="entry name" value="FtsX"/>
    <property type="match status" value="1"/>
</dbReference>
<dbReference type="InterPro" id="IPR003838">
    <property type="entry name" value="ABC3_permease_C"/>
</dbReference>
<evidence type="ECO:0000256" key="1">
    <source>
        <dbReference type="ARBA" id="ARBA00004651"/>
    </source>
</evidence>
<dbReference type="AlphaFoldDB" id="A0A5A5TDG4"/>
<feature type="transmembrane region" description="Helical" evidence="7">
    <location>
        <begin position="88"/>
        <end position="114"/>
    </location>
</feature>
<comment type="caution">
    <text evidence="9">The sequence shown here is derived from an EMBL/GenBank/DDBJ whole genome shotgun (WGS) entry which is preliminary data.</text>
</comment>
<evidence type="ECO:0000313" key="9">
    <source>
        <dbReference type="EMBL" id="GCF09318.1"/>
    </source>
</evidence>
<dbReference type="PANTHER" id="PTHR30572">
    <property type="entry name" value="MEMBRANE COMPONENT OF TRANSPORTER-RELATED"/>
    <property type="match status" value="1"/>
</dbReference>
<evidence type="ECO:0000259" key="8">
    <source>
        <dbReference type="Pfam" id="PF02687"/>
    </source>
</evidence>
<reference evidence="9 10" key="1">
    <citation type="submission" date="2019-01" db="EMBL/GenBank/DDBJ databases">
        <title>Draft genome sequence of Dictyobacter sp. Uno17.</title>
        <authorList>
            <person name="Wang C.M."/>
            <person name="Zheng Y."/>
            <person name="Sakai Y."/>
            <person name="Abe K."/>
            <person name="Yokota A."/>
            <person name="Yabe S."/>
        </authorList>
    </citation>
    <scope>NUCLEOTIDE SEQUENCE [LARGE SCALE GENOMIC DNA]</scope>
    <source>
        <strain evidence="9 10">Uno17</strain>
    </source>
</reference>
<feature type="transmembrane region" description="Helical" evidence="7">
    <location>
        <begin position="134"/>
        <end position="159"/>
    </location>
</feature>
<dbReference type="Proteomes" id="UP000322530">
    <property type="component" value="Unassembled WGS sequence"/>
</dbReference>
<feature type="transmembrane region" description="Helical" evidence="7">
    <location>
        <begin position="41"/>
        <end position="67"/>
    </location>
</feature>
<evidence type="ECO:0000256" key="4">
    <source>
        <dbReference type="ARBA" id="ARBA00022989"/>
    </source>
</evidence>
<comment type="similarity">
    <text evidence="6">Belongs to the ABC-4 integral membrane protein family.</text>
</comment>
<dbReference type="InterPro" id="IPR050250">
    <property type="entry name" value="Macrolide_Exporter_MacB"/>
</dbReference>
<keyword evidence="5 7" id="KW-0472">Membrane</keyword>
<sequence>MVDRLTRSIGVTLTQDNLNGNVLAMQAIIEQAQNQFQPVSLLLYAFASLIGCVGLLTLINLLTTSVLERSREIGIWRSMGATGRNVAGVFWIEGASLSILAWVLGVLLGIPAAYGFVYFLNRVLLSVSFAFDPLVIVEMFVVIMGIMSIASIGPALNAAHLRIADILRYE</sequence>
<organism evidence="9 10">
    <name type="scientific">Dictyobacter arantiisoli</name>
    <dbReference type="NCBI Taxonomy" id="2014874"/>
    <lineage>
        <taxon>Bacteria</taxon>
        <taxon>Bacillati</taxon>
        <taxon>Chloroflexota</taxon>
        <taxon>Ktedonobacteria</taxon>
        <taxon>Ktedonobacterales</taxon>
        <taxon>Dictyobacteraceae</taxon>
        <taxon>Dictyobacter</taxon>
    </lineage>
</organism>
<accession>A0A5A5TDG4</accession>
<comment type="subcellular location">
    <subcellularLocation>
        <location evidence="1">Cell membrane</location>
        <topology evidence="1">Multi-pass membrane protein</topology>
    </subcellularLocation>
</comment>
<name>A0A5A5TDG4_9CHLR</name>
<evidence type="ECO:0000256" key="6">
    <source>
        <dbReference type="ARBA" id="ARBA00038076"/>
    </source>
</evidence>
<protein>
    <recommendedName>
        <fullName evidence="8">ABC3 transporter permease C-terminal domain-containing protein</fullName>
    </recommendedName>
</protein>
<gene>
    <name evidence="9" type="ORF">KDI_28820</name>
</gene>
<evidence type="ECO:0000256" key="5">
    <source>
        <dbReference type="ARBA" id="ARBA00023136"/>
    </source>
</evidence>
<dbReference type="GO" id="GO:0022857">
    <property type="term" value="F:transmembrane transporter activity"/>
    <property type="evidence" value="ECO:0007669"/>
    <property type="project" value="TreeGrafter"/>
</dbReference>